<dbReference type="InterPro" id="IPR012337">
    <property type="entry name" value="RNaseH-like_sf"/>
</dbReference>
<dbReference type="Gene3D" id="3.30.420.10">
    <property type="entry name" value="Ribonuclease H-like superfamily/Ribonuclease H"/>
    <property type="match status" value="1"/>
</dbReference>
<dbReference type="GO" id="GO:0015074">
    <property type="term" value="P:DNA integration"/>
    <property type="evidence" value="ECO:0007669"/>
    <property type="project" value="InterPro"/>
</dbReference>
<keyword evidence="3" id="KW-1185">Reference proteome</keyword>
<organism evidence="2 3">
    <name type="scientific">Agitococcus lubricus</name>
    <dbReference type="NCBI Taxonomy" id="1077255"/>
    <lineage>
        <taxon>Bacteria</taxon>
        <taxon>Pseudomonadati</taxon>
        <taxon>Pseudomonadota</taxon>
        <taxon>Gammaproteobacteria</taxon>
        <taxon>Moraxellales</taxon>
        <taxon>Moraxellaceae</taxon>
        <taxon>Agitococcus</taxon>
    </lineage>
</organism>
<feature type="domain" description="Integrase catalytic" evidence="1">
    <location>
        <begin position="113"/>
        <end position="276"/>
    </location>
</feature>
<reference evidence="2 3" key="1">
    <citation type="submission" date="2018-04" db="EMBL/GenBank/DDBJ databases">
        <title>Genomic Encyclopedia of Archaeal and Bacterial Type Strains, Phase II (KMG-II): from individual species to whole genera.</title>
        <authorList>
            <person name="Goeker M."/>
        </authorList>
    </citation>
    <scope>NUCLEOTIDE SEQUENCE [LARGE SCALE GENOMIC DNA]</scope>
    <source>
        <strain evidence="2 3">DSM 5822</strain>
    </source>
</reference>
<dbReference type="Proteomes" id="UP000244223">
    <property type="component" value="Unassembled WGS sequence"/>
</dbReference>
<evidence type="ECO:0000313" key="2">
    <source>
        <dbReference type="EMBL" id="PTQ87836.1"/>
    </source>
</evidence>
<name>A0A2T5IVC1_9GAMM</name>
<dbReference type="PANTHER" id="PTHR46889:SF4">
    <property type="entry name" value="TRANSPOSASE INSO FOR INSERTION SEQUENCE ELEMENT IS911B-RELATED"/>
    <property type="match status" value="1"/>
</dbReference>
<sequence length="283" mass="32855">MHSTEKKSLSSYCHLLGVSRSGYYAWKQRPVSAKQQEYQDLSRLYWQRHEARVGAPSLVHDMRELGYDLSERTVGRRLRVMGLQSKAARRYKATKDSQHAFAVVPNLLNRQFSVSKPNQVFVTDITYILTQEGWLYLCVMIDLFHRGVVAWQTSERINRHLVCDALNYAMAKQGYPQGFMVHSDRGSQYASHEFKGALRQHRAIQSMSRKGNCWDNAVAESFFHTLKAHIVHDSVFKTRKEANSALFEYIETYYNRVRRHSANGWFSPNAFMQKHLLLEGTTV</sequence>
<dbReference type="RefSeq" id="WP_420836673.1">
    <property type="nucleotide sequence ID" value="NZ_QAON01000016.1"/>
</dbReference>
<evidence type="ECO:0000259" key="1">
    <source>
        <dbReference type="PROSITE" id="PS50994"/>
    </source>
</evidence>
<dbReference type="PANTHER" id="PTHR46889">
    <property type="entry name" value="TRANSPOSASE INSF FOR INSERTION SEQUENCE IS3B-RELATED"/>
    <property type="match status" value="1"/>
</dbReference>
<dbReference type="InterPro" id="IPR048020">
    <property type="entry name" value="Transpos_IS3"/>
</dbReference>
<protein>
    <submittedName>
        <fullName evidence="2">Transposase InsO family protein</fullName>
    </submittedName>
</protein>
<dbReference type="SUPFAM" id="SSF53098">
    <property type="entry name" value="Ribonuclease H-like"/>
    <property type="match status" value="1"/>
</dbReference>
<dbReference type="Pfam" id="PF13333">
    <property type="entry name" value="rve_2"/>
    <property type="match status" value="1"/>
</dbReference>
<dbReference type="Pfam" id="PF00665">
    <property type="entry name" value="rve"/>
    <property type="match status" value="1"/>
</dbReference>
<gene>
    <name evidence="2" type="ORF">C8N29_1161</name>
</gene>
<evidence type="ECO:0000313" key="3">
    <source>
        <dbReference type="Proteomes" id="UP000244223"/>
    </source>
</evidence>
<dbReference type="PROSITE" id="PS50994">
    <property type="entry name" value="INTEGRASE"/>
    <property type="match status" value="1"/>
</dbReference>
<dbReference type="AlphaFoldDB" id="A0A2T5IVC1"/>
<dbReference type="InterPro" id="IPR036397">
    <property type="entry name" value="RNaseH_sf"/>
</dbReference>
<dbReference type="InterPro" id="IPR050900">
    <property type="entry name" value="Transposase_IS3/IS150/IS904"/>
</dbReference>
<dbReference type="NCBIfam" id="NF033516">
    <property type="entry name" value="transpos_IS3"/>
    <property type="match status" value="1"/>
</dbReference>
<dbReference type="GO" id="GO:0003676">
    <property type="term" value="F:nucleic acid binding"/>
    <property type="evidence" value="ECO:0007669"/>
    <property type="project" value="InterPro"/>
</dbReference>
<accession>A0A2T5IVC1</accession>
<dbReference type="EMBL" id="QAON01000016">
    <property type="protein sequence ID" value="PTQ87836.1"/>
    <property type="molecule type" value="Genomic_DNA"/>
</dbReference>
<proteinExistence type="predicted"/>
<dbReference type="InterPro" id="IPR001584">
    <property type="entry name" value="Integrase_cat-core"/>
</dbReference>
<comment type="caution">
    <text evidence="2">The sequence shown here is derived from an EMBL/GenBank/DDBJ whole genome shotgun (WGS) entry which is preliminary data.</text>
</comment>